<evidence type="ECO:0000313" key="2">
    <source>
        <dbReference type="EMBL" id="KKW08015.1"/>
    </source>
</evidence>
<keyword evidence="1" id="KW-1133">Transmembrane helix</keyword>
<proteinExistence type="predicted"/>
<comment type="caution">
    <text evidence="2">The sequence shown here is derived from an EMBL/GenBank/DDBJ whole genome shotgun (WGS) entry which is preliminary data.</text>
</comment>
<keyword evidence="1" id="KW-0812">Transmembrane</keyword>
<feature type="transmembrane region" description="Helical" evidence="1">
    <location>
        <begin position="12"/>
        <end position="32"/>
    </location>
</feature>
<accession>A0A0G1VNY7</accession>
<dbReference type="Proteomes" id="UP000034589">
    <property type="component" value="Unassembled WGS sequence"/>
</dbReference>
<dbReference type="EMBL" id="LCPV01000003">
    <property type="protein sequence ID" value="KKW08015.1"/>
    <property type="molecule type" value="Genomic_DNA"/>
</dbReference>
<organism evidence="2 3">
    <name type="scientific">Candidatus Kaiserbacteria bacterium GW2011_GWC2_49_12</name>
    <dbReference type="NCBI Taxonomy" id="1618675"/>
    <lineage>
        <taxon>Bacteria</taxon>
        <taxon>Candidatus Kaiseribacteriota</taxon>
    </lineage>
</organism>
<protein>
    <submittedName>
        <fullName evidence="2">Uncharacterized protein</fullName>
    </submittedName>
</protein>
<keyword evidence="1" id="KW-0472">Membrane</keyword>
<gene>
    <name evidence="2" type="ORF">UY39_C0003G0002</name>
</gene>
<dbReference type="InterPro" id="IPR044020">
    <property type="entry name" value="DUF5676"/>
</dbReference>
<evidence type="ECO:0000256" key="1">
    <source>
        <dbReference type="SAM" id="Phobius"/>
    </source>
</evidence>
<evidence type="ECO:0000313" key="3">
    <source>
        <dbReference type="Proteomes" id="UP000034589"/>
    </source>
</evidence>
<dbReference type="AlphaFoldDB" id="A0A0G1VNY7"/>
<dbReference type="Pfam" id="PF18926">
    <property type="entry name" value="DUF5676"/>
    <property type="match status" value="1"/>
</dbReference>
<feature type="transmembrane region" description="Helical" evidence="1">
    <location>
        <begin position="52"/>
        <end position="80"/>
    </location>
</feature>
<name>A0A0G1VNY7_9BACT</name>
<sequence>MIQVNRLLKVTVAWTSVVYVVCFGGVALIPGIRELFLQYALHSVNVGIGQNAMTLTTFIVGLIIWNVLAVLAAWLFAYLWNTIRN</sequence>
<reference evidence="2 3" key="1">
    <citation type="journal article" date="2015" name="Nature">
        <title>rRNA introns, odd ribosomes, and small enigmatic genomes across a large radiation of phyla.</title>
        <authorList>
            <person name="Brown C.T."/>
            <person name="Hug L.A."/>
            <person name="Thomas B.C."/>
            <person name="Sharon I."/>
            <person name="Castelle C.J."/>
            <person name="Singh A."/>
            <person name="Wilkins M.J."/>
            <person name="Williams K.H."/>
            <person name="Banfield J.F."/>
        </authorList>
    </citation>
    <scope>NUCLEOTIDE SEQUENCE [LARGE SCALE GENOMIC DNA]</scope>
</reference>